<name>X0YPF5_9ZZZZ</name>
<organism evidence="1">
    <name type="scientific">marine sediment metagenome</name>
    <dbReference type="NCBI Taxonomy" id="412755"/>
    <lineage>
        <taxon>unclassified sequences</taxon>
        <taxon>metagenomes</taxon>
        <taxon>ecological metagenomes</taxon>
    </lineage>
</organism>
<feature type="non-terminal residue" evidence="1">
    <location>
        <position position="1"/>
    </location>
</feature>
<reference evidence="1" key="1">
    <citation type="journal article" date="2014" name="Front. Microbiol.">
        <title>High frequency of phylogenetically diverse reductive dehalogenase-homologous genes in deep subseafloor sedimentary metagenomes.</title>
        <authorList>
            <person name="Kawai M."/>
            <person name="Futagami T."/>
            <person name="Toyoda A."/>
            <person name="Takaki Y."/>
            <person name="Nishi S."/>
            <person name="Hori S."/>
            <person name="Arai W."/>
            <person name="Tsubouchi T."/>
            <person name="Morono Y."/>
            <person name="Uchiyama I."/>
            <person name="Ito T."/>
            <person name="Fujiyama A."/>
            <person name="Inagaki F."/>
            <person name="Takami H."/>
        </authorList>
    </citation>
    <scope>NUCLEOTIDE SEQUENCE</scope>
    <source>
        <strain evidence="1">Expedition CK06-06</strain>
    </source>
</reference>
<comment type="caution">
    <text evidence="1">The sequence shown here is derived from an EMBL/GenBank/DDBJ whole genome shotgun (WGS) entry which is preliminary data.</text>
</comment>
<dbReference type="EMBL" id="BART01008786">
    <property type="protein sequence ID" value="GAG58075.1"/>
    <property type="molecule type" value="Genomic_DNA"/>
</dbReference>
<accession>X0YPF5</accession>
<dbReference type="AlphaFoldDB" id="X0YPF5"/>
<protein>
    <submittedName>
        <fullName evidence="1">Uncharacterized protein</fullName>
    </submittedName>
</protein>
<sequence length="183" mass="21476">AQLIQAYKDLGYDQVHAEKMADFTIRYNQQGDKELTKAQILAGYKEKIFSKADTKQFLLDIEYPDALADYLILMEDYKEAKDLQDDILSNIKDRYQNNMADEFETRSRLNSLNLTGERIALLMDKWKIKKMIDVKVPSKTDLDKFLASKIINLDTYRIEMDRLGYNTKYINWYEQLTAMKGGK</sequence>
<proteinExistence type="predicted"/>
<evidence type="ECO:0000313" key="1">
    <source>
        <dbReference type="EMBL" id="GAG58075.1"/>
    </source>
</evidence>
<gene>
    <name evidence="1" type="ORF">S01H4_19663</name>
</gene>